<dbReference type="GeneID" id="63209541"/>
<evidence type="ECO:0000313" key="1">
    <source>
        <dbReference type="EMBL" id="ASW31446.1"/>
    </source>
</evidence>
<protein>
    <submittedName>
        <fullName evidence="1">Tail terminator</fullName>
    </submittedName>
</protein>
<dbReference type="RefSeq" id="YP_010012981.1">
    <property type="nucleotide sequence ID" value="NC_053508.1"/>
</dbReference>
<accession>A0A286MQC1</accession>
<gene>
    <name evidence="1" type="primary">12</name>
    <name evidence="1" type="ORF">SEA_GUUELAD_12</name>
</gene>
<sequence>MALVLPDWYEQNFVNIENLFIDIFTKLLPNYESGCWLPDDWLDNADPDPTLWFFRMPGGQVDWDARKDECQLQVMAVTGSRDDSWELMNFVRSILLPMQGDKFKMADGYTAQIRCDKEVAGPQLLTPNQRIDNRVITATFQVSVSMKTAKNYKQFLYALWHGLTGSP</sequence>
<dbReference type="Pfam" id="PF23841">
    <property type="entry name" value="Phage_tail_terminator_2"/>
    <property type="match status" value="1"/>
</dbReference>
<proteinExistence type="predicted"/>
<name>A0A286MQC1_9CAUD</name>
<dbReference type="Proteomes" id="UP000225984">
    <property type="component" value="Segment"/>
</dbReference>
<evidence type="ECO:0000313" key="2">
    <source>
        <dbReference type="Proteomes" id="UP000225984"/>
    </source>
</evidence>
<keyword evidence="2" id="KW-1185">Reference proteome</keyword>
<reference evidence="1 2" key="1">
    <citation type="submission" date="2017-06" db="EMBL/GenBank/DDBJ databases">
        <authorList>
            <person name="Apiz-Saab J."/>
            <person name="Gonzalez-Montes K.M."/>
            <person name="Diaz-Perez J."/>
            <person name="Fuentes-Cruz G.A."/>
            <person name="Fuster-Rivera J.M."/>
            <person name="Gonzalez-Espada L.V."/>
            <person name="Gonzalez-Perez P.D."/>
            <person name="Hernandez-Morales C.S."/>
            <person name="Hernandez-Rivera R."/>
            <person name="Herrera-DelValle R.J."/>
            <person name="Jaramillo-Criado J.A."/>
            <person name="Lama-Diaz J.M."/>
            <person name="Llavona-Feo P.M."/>
            <person name="Medina-Barreto M.A."/>
            <person name="Melendez-Ortiz M.Y."/>
            <person name="Melendez-Rivera C.M."/>
            <person name="Mercado-Andino A.K."/>
            <person name="Mercado-Delgado A.J."/>
            <person name="Ortiz-DeArmas J.I."/>
            <person name="Ortiz-Ortiz C.P."/>
            <person name="Quesada-Gordillo A.M."/>
            <person name="Fernandez-Martinez M."/>
            <person name="Vazquez E."/>
            <person name="Rubin M.R."/>
            <person name="Stoner T.H."/>
            <person name="Garlena R.A."/>
            <person name="Russell D.A."/>
            <person name="Pope W.H."/>
            <person name="Jacobs-Sera D."/>
            <person name="Hatfull G.F."/>
        </authorList>
    </citation>
    <scope>NUCLEOTIDE SEQUENCE [LARGE SCALE GENOMIC DNA]</scope>
</reference>
<dbReference type="EMBL" id="MF324910">
    <property type="protein sequence ID" value="ASW31446.1"/>
    <property type="molecule type" value="Genomic_DNA"/>
</dbReference>
<dbReference type="InterPro" id="IPR057003">
    <property type="entry name" value="Phage_tail_terminator_2"/>
</dbReference>
<organism evidence="1 2">
    <name type="scientific">Mycobacterium phage GuuelaD</name>
    <dbReference type="NCBI Taxonomy" id="2015819"/>
    <lineage>
        <taxon>Viruses</taxon>
        <taxon>Duplodnaviria</taxon>
        <taxon>Heunggongvirae</taxon>
        <taxon>Uroviricota</taxon>
        <taxon>Caudoviricetes</taxon>
        <taxon>Vilmaviridae</taxon>
        <taxon>Lclasvirinae</taxon>
        <taxon>Faithunavirus</taxon>
        <taxon>Faithunavirus guuelaD</taxon>
    </lineage>
</organism>
<dbReference type="KEGG" id="vg:63209541"/>